<evidence type="ECO:0000256" key="7">
    <source>
        <dbReference type="ARBA" id="ARBA00022989"/>
    </source>
</evidence>
<name>A7SP58_NEMVE</name>
<keyword evidence="7" id="KW-1133">Transmembrane helix</keyword>
<evidence type="ECO:0000256" key="8">
    <source>
        <dbReference type="ARBA" id="ARBA00023034"/>
    </source>
</evidence>
<protein>
    <recommendedName>
        <fullName evidence="10">Hexosyltransferase</fullName>
        <ecNumber evidence="10">2.4.1.-</ecNumber>
    </recommendedName>
</protein>
<keyword evidence="12" id="KW-1185">Reference proteome</keyword>
<gene>
    <name evidence="11" type="ORF">NEMVEDRAFT_v1g125711</name>
</gene>
<evidence type="ECO:0000256" key="4">
    <source>
        <dbReference type="ARBA" id="ARBA00022679"/>
    </source>
</evidence>
<evidence type="ECO:0000256" key="6">
    <source>
        <dbReference type="ARBA" id="ARBA00022968"/>
    </source>
</evidence>
<keyword evidence="8 10" id="KW-0333">Golgi apparatus</keyword>
<dbReference type="PANTHER" id="PTHR11214">
    <property type="entry name" value="BETA-1,3-N-ACETYLGLUCOSAMINYLTRANSFERASE"/>
    <property type="match status" value="1"/>
</dbReference>
<dbReference type="PhylomeDB" id="A7SP58"/>
<evidence type="ECO:0000256" key="2">
    <source>
        <dbReference type="ARBA" id="ARBA00008661"/>
    </source>
</evidence>
<dbReference type="InParanoid" id="A7SP58"/>
<dbReference type="Proteomes" id="UP000001593">
    <property type="component" value="Unassembled WGS sequence"/>
</dbReference>
<dbReference type="eggNOG" id="KOG2287">
    <property type="taxonomic scope" value="Eukaryota"/>
</dbReference>
<keyword evidence="4" id="KW-0808">Transferase</keyword>
<keyword evidence="9" id="KW-0472">Membrane</keyword>
<evidence type="ECO:0000256" key="10">
    <source>
        <dbReference type="RuleBase" id="RU363063"/>
    </source>
</evidence>
<dbReference type="GO" id="GO:0006493">
    <property type="term" value="P:protein O-linked glycosylation"/>
    <property type="evidence" value="ECO:0000318"/>
    <property type="project" value="GO_Central"/>
</dbReference>
<dbReference type="PANTHER" id="PTHR11214:SF376">
    <property type="entry name" value="HEXOSYLTRANSFERASE"/>
    <property type="match status" value="1"/>
</dbReference>
<dbReference type="FunFam" id="3.90.550.50:FF:000049">
    <property type="entry name" value="Hexosyltransferase"/>
    <property type="match status" value="1"/>
</dbReference>
<keyword evidence="6" id="KW-0735">Signal-anchor</keyword>
<proteinExistence type="inferred from homology"/>
<dbReference type="EMBL" id="DS469728">
    <property type="protein sequence ID" value="EDO34506.1"/>
    <property type="molecule type" value="Genomic_DNA"/>
</dbReference>
<keyword evidence="3 10" id="KW-0328">Glycosyltransferase</keyword>
<dbReference type="GO" id="GO:0016758">
    <property type="term" value="F:hexosyltransferase activity"/>
    <property type="evidence" value="ECO:0007669"/>
    <property type="project" value="InterPro"/>
</dbReference>
<evidence type="ECO:0000256" key="3">
    <source>
        <dbReference type="ARBA" id="ARBA00022676"/>
    </source>
</evidence>
<reference evidence="11 12" key="1">
    <citation type="journal article" date="2007" name="Science">
        <title>Sea anemone genome reveals ancestral eumetazoan gene repertoire and genomic organization.</title>
        <authorList>
            <person name="Putnam N.H."/>
            <person name="Srivastava M."/>
            <person name="Hellsten U."/>
            <person name="Dirks B."/>
            <person name="Chapman J."/>
            <person name="Salamov A."/>
            <person name="Terry A."/>
            <person name="Shapiro H."/>
            <person name="Lindquist E."/>
            <person name="Kapitonov V.V."/>
            <person name="Jurka J."/>
            <person name="Genikhovich G."/>
            <person name="Grigoriev I.V."/>
            <person name="Lucas S.M."/>
            <person name="Steele R.E."/>
            <person name="Finnerty J.R."/>
            <person name="Technau U."/>
            <person name="Martindale M.Q."/>
            <person name="Rokhsar D.S."/>
        </authorList>
    </citation>
    <scope>NUCLEOTIDE SEQUENCE [LARGE SCALE GENOMIC DNA]</scope>
    <source>
        <strain evidence="12">CH2 X CH6</strain>
    </source>
</reference>
<organism evidence="11 12">
    <name type="scientific">Nematostella vectensis</name>
    <name type="common">Starlet sea anemone</name>
    <dbReference type="NCBI Taxonomy" id="45351"/>
    <lineage>
        <taxon>Eukaryota</taxon>
        <taxon>Metazoa</taxon>
        <taxon>Cnidaria</taxon>
        <taxon>Anthozoa</taxon>
        <taxon>Hexacorallia</taxon>
        <taxon>Actiniaria</taxon>
        <taxon>Edwardsiidae</taxon>
        <taxon>Nematostella</taxon>
    </lineage>
</organism>
<feature type="non-terminal residue" evidence="11">
    <location>
        <position position="220"/>
    </location>
</feature>
<dbReference type="Pfam" id="PF01762">
    <property type="entry name" value="Galactosyl_T"/>
    <property type="match status" value="1"/>
</dbReference>
<comment type="similarity">
    <text evidence="2 10">Belongs to the glycosyltransferase 31 family.</text>
</comment>
<evidence type="ECO:0000256" key="1">
    <source>
        <dbReference type="ARBA" id="ARBA00004323"/>
    </source>
</evidence>
<dbReference type="EC" id="2.4.1.-" evidence="10"/>
<dbReference type="InterPro" id="IPR002659">
    <property type="entry name" value="Glyco_trans_31"/>
</dbReference>
<dbReference type="GO" id="GO:0016757">
    <property type="term" value="F:glycosyltransferase activity"/>
    <property type="evidence" value="ECO:0000318"/>
    <property type="project" value="GO_Central"/>
</dbReference>
<evidence type="ECO:0000256" key="5">
    <source>
        <dbReference type="ARBA" id="ARBA00022692"/>
    </source>
</evidence>
<keyword evidence="5" id="KW-0812">Transmembrane</keyword>
<evidence type="ECO:0000313" key="12">
    <source>
        <dbReference type="Proteomes" id="UP000001593"/>
    </source>
</evidence>
<evidence type="ECO:0000313" key="11">
    <source>
        <dbReference type="EMBL" id="EDO34506.1"/>
    </source>
</evidence>
<evidence type="ECO:0000256" key="9">
    <source>
        <dbReference type="ARBA" id="ARBA00023136"/>
    </source>
</evidence>
<dbReference type="Gene3D" id="3.90.550.50">
    <property type="match status" value="1"/>
</dbReference>
<accession>A7SP58</accession>
<dbReference type="AlphaFoldDB" id="A7SP58"/>
<dbReference type="OMA" id="ANSHRFW"/>
<sequence length="220" mass="25258">MKPAWEPEVKPDIFTLVLIISAPGNKRQRNAIRRTWGRAENWDCLRLYTNHEEYSYQSVFMVGSTTDAVDNFVMDEAETYNDLLLGNFNDTYSNLLFKSLMGLSWASNVVNCSYVIKTDDDVYLNMPKILQWLQTRNKTARLYAGKVASGWSPIRDPSNKNFIPYTDYAKKTLPDFCPGTFYVLSRNILHFLLGVARFIKPLQTEDVYIGMLVQAIGLDP</sequence>
<dbReference type="GO" id="GO:0000139">
    <property type="term" value="C:Golgi membrane"/>
    <property type="evidence" value="ECO:0000318"/>
    <property type="project" value="GO_Central"/>
</dbReference>
<dbReference type="HOGENOM" id="CLU_036849_6_1_1"/>
<comment type="subcellular location">
    <subcellularLocation>
        <location evidence="1 10">Golgi apparatus membrane</location>
        <topology evidence="1 10">Single-pass type II membrane protein</topology>
    </subcellularLocation>
</comment>